<dbReference type="Proteomes" id="UP001239265">
    <property type="component" value="Unassembled WGS sequence"/>
</dbReference>
<evidence type="ECO:0000259" key="2">
    <source>
        <dbReference type="Pfam" id="PF20785"/>
    </source>
</evidence>
<gene>
    <name evidence="3" type="ORF">QT385_12110</name>
</gene>
<dbReference type="RefSeq" id="WP_078794157.1">
    <property type="nucleotide sequence ID" value="NZ_CP040516.1"/>
</dbReference>
<name>A0ABD5B638_ELIMR</name>
<dbReference type="Pfam" id="PF20785">
    <property type="entry name" value="MACPF_D3"/>
    <property type="match status" value="1"/>
</dbReference>
<evidence type="ECO:0000313" key="3">
    <source>
        <dbReference type="EMBL" id="MDQ8749387.1"/>
    </source>
</evidence>
<feature type="domain" description="MACPF" evidence="1">
    <location>
        <begin position="174"/>
        <end position="349"/>
    </location>
</feature>
<proteinExistence type="predicted"/>
<evidence type="ECO:0000313" key="4">
    <source>
        <dbReference type="Proteomes" id="UP001239265"/>
    </source>
</evidence>
<dbReference type="InterPro" id="IPR020864">
    <property type="entry name" value="MACPF"/>
</dbReference>
<dbReference type="Gene3D" id="3.30.160.840">
    <property type="match status" value="1"/>
</dbReference>
<dbReference type="AlphaFoldDB" id="A0ABD5B638"/>
<dbReference type="EMBL" id="JAUCQJ010000003">
    <property type="protein sequence ID" value="MDQ8749387.1"/>
    <property type="molecule type" value="Genomic_DNA"/>
</dbReference>
<evidence type="ECO:0000259" key="1">
    <source>
        <dbReference type="Pfam" id="PF01823"/>
    </source>
</evidence>
<protein>
    <recommendedName>
        <fullName evidence="5">MACPF domain-containing protein</fullName>
    </recommendedName>
</protein>
<dbReference type="Pfam" id="PF01823">
    <property type="entry name" value="MACPF"/>
    <property type="match status" value="1"/>
</dbReference>
<evidence type="ECO:0008006" key="5">
    <source>
        <dbReference type="Google" id="ProtNLM"/>
    </source>
</evidence>
<dbReference type="InterPro" id="IPR048467">
    <property type="entry name" value="MACPF_D3"/>
</dbReference>
<comment type="caution">
    <text evidence="3">The sequence shown here is derived from an EMBL/GenBank/DDBJ whole genome shotgun (WGS) entry which is preliminary data.</text>
</comment>
<dbReference type="PROSITE" id="PS51257">
    <property type="entry name" value="PROKAR_LIPOPROTEIN"/>
    <property type="match status" value="1"/>
</dbReference>
<organism evidence="3 4">
    <name type="scientific">Elizabethkingia miricola</name>
    <name type="common">Chryseobacterium miricola</name>
    <dbReference type="NCBI Taxonomy" id="172045"/>
    <lineage>
        <taxon>Bacteria</taxon>
        <taxon>Pseudomonadati</taxon>
        <taxon>Bacteroidota</taxon>
        <taxon>Flavobacteriia</taxon>
        <taxon>Flavobacteriales</taxon>
        <taxon>Weeksellaceae</taxon>
        <taxon>Elizabethkingia</taxon>
    </lineage>
</organism>
<reference evidence="3 4" key="1">
    <citation type="submission" date="2023-06" db="EMBL/GenBank/DDBJ databases">
        <title>Nosocomial Elizabethkingia miricola genome.</title>
        <authorList>
            <person name="Morgado S."/>
            <person name="Fonseca E."/>
            <person name="Freitas F."/>
            <person name="Vicente A.C."/>
        </authorList>
    </citation>
    <scope>NUCLEOTIDE SEQUENCE [LARGE SCALE GENOMIC DNA]</scope>
    <source>
        <strain evidence="3 4">EM15</strain>
    </source>
</reference>
<feature type="domain" description="MACPF protein D3" evidence="2">
    <location>
        <begin position="525"/>
        <end position="586"/>
    </location>
</feature>
<accession>A0ABD5B638</accession>
<sequence>MKKKITYFIVCSLIFIGCRSEDNAFSSNKEKQNIDLGTIILQERDSNSLLTLSNKGMKSSAQAMAGTRAIPNQPLELQYYLGRSYKIQDIPIADPTNVSFPIIDIEKLYALNPNLFQITDIGKSDPKSFAFTSFDRYESKSSITRKVSSGFKLNLLVFSIGSKKTLTEIFTKTKVEENKRVFGELNVSILANSYRLRNGSFDKEIAEKYLHRDFVNELYNSSYTDVVNNFGPFILTKFFSGGKATALFTGLYNKSTTIEEKEREMERNIGASFELKKKRDEKDDNKSTLDINIGRKNSDNTNISNEISQMEASVKTLGGGYGFSGFTIPKNINDVDINLSGWAASLNDKKTHTLVEIDDNGLSLLSEYLLEDNFKNAYDYYLTGRMKERKLQEPAIIIRSHYCFECYLGEPDQMRAVAMLYTRFGDCIILDIDKLLENEDLPIHPTLGKAGLGTLFDHNRGENWGWKIIKIGEIVKNKLKDIYKIKYDVRVFTGDCGYVGDCDGLSEYKGYPFVQFKFDENNAKKYVNANNNITYILSTNRDNKKFAYAIHDDYILDTYGIRSWVNGLPSVQITSQELGQYTIVGL</sequence>